<reference evidence="2" key="1">
    <citation type="submission" date="2022-12" db="EMBL/GenBank/DDBJ databases">
        <title>Genome assemblies of Blomia tropicalis.</title>
        <authorList>
            <person name="Cui Y."/>
        </authorList>
    </citation>
    <scope>NUCLEOTIDE SEQUENCE</scope>
    <source>
        <tissue evidence="2">Adult mites</tissue>
    </source>
</reference>
<dbReference type="Proteomes" id="UP001142055">
    <property type="component" value="Chromosome 1"/>
</dbReference>
<dbReference type="AlphaFoldDB" id="A0A9Q0ME59"/>
<feature type="signal peptide" evidence="1">
    <location>
        <begin position="1"/>
        <end position="20"/>
    </location>
</feature>
<evidence type="ECO:0000313" key="3">
    <source>
        <dbReference type="Proteomes" id="UP001142055"/>
    </source>
</evidence>
<evidence type="ECO:0000313" key="2">
    <source>
        <dbReference type="EMBL" id="KAJ6224266.1"/>
    </source>
</evidence>
<gene>
    <name evidence="2" type="ORF">RDWZM_002811</name>
</gene>
<name>A0A9Q0ME59_BLOTA</name>
<protein>
    <submittedName>
        <fullName evidence="2">Uncharacterized protein</fullName>
    </submittedName>
</protein>
<feature type="chain" id="PRO_5040350014" evidence="1">
    <location>
        <begin position="21"/>
        <end position="94"/>
    </location>
</feature>
<keyword evidence="3" id="KW-1185">Reference proteome</keyword>
<organism evidence="2 3">
    <name type="scientific">Blomia tropicalis</name>
    <name type="common">Mite</name>
    <dbReference type="NCBI Taxonomy" id="40697"/>
    <lineage>
        <taxon>Eukaryota</taxon>
        <taxon>Metazoa</taxon>
        <taxon>Ecdysozoa</taxon>
        <taxon>Arthropoda</taxon>
        <taxon>Chelicerata</taxon>
        <taxon>Arachnida</taxon>
        <taxon>Acari</taxon>
        <taxon>Acariformes</taxon>
        <taxon>Sarcoptiformes</taxon>
        <taxon>Astigmata</taxon>
        <taxon>Glycyphagoidea</taxon>
        <taxon>Echimyopodidae</taxon>
        <taxon>Blomia</taxon>
    </lineage>
</organism>
<evidence type="ECO:0000256" key="1">
    <source>
        <dbReference type="SAM" id="SignalP"/>
    </source>
</evidence>
<keyword evidence="1" id="KW-0732">Signal</keyword>
<dbReference type="EMBL" id="JAPWDV010000001">
    <property type="protein sequence ID" value="KAJ6224266.1"/>
    <property type="molecule type" value="Genomic_DNA"/>
</dbReference>
<dbReference type="PROSITE" id="PS51257">
    <property type="entry name" value="PROKAR_LIPOPROTEIN"/>
    <property type="match status" value="1"/>
</dbReference>
<comment type="caution">
    <text evidence="2">The sequence shown here is derived from an EMBL/GenBank/DDBJ whole genome shotgun (WGS) entry which is preliminary data.</text>
</comment>
<accession>A0A9Q0ME59</accession>
<proteinExistence type="predicted"/>
<sequence>MRTLIILSLATIILASTAIACNYDSDCGPNGRCVNNLCLVSVECNRNLDCLNHGLYFECDHGRCVTSKHKICRSDDDCKKNLIHKRCIHDRCST</sequence>